<keyword evidence="6" id="KW-0067">ATP-binding</keyword>
<dbReference type="PROSITE" id="PS51196">
    <property type="entry name" value="SECA_MOTOR_DEAD"/>
    <property type="match status" value="1"/>
</dbReference>
<dbReference type="Pfam" id="PF01043">
    <property type="entry name" value="SecA_PP_bind"/>
    <property type="match status" value="1"/>
</dbReference>
<dbReference type="Pfam" id="PF07516">
    <property type="entry name" value="SecA_SW"/>
    <property type="match status" value="1"/>
</dbReference>
<dbReference type="InterPro" id="IPR014001">
    <property type="entry name" value="Helicase_ATP-bd"/>
</dbReference>
<gene>
    <name evidence="15" type="primary">g9929</name>
    <name evidence="15" type="ORF">VP750_LOCUS8939</name>
</gene>
<name>A0ABP1GAA5_9CHLO</name>
<dbReference type="InterPro" id="IPR011115">
    <property type="entry name" value="SecA_DEAD"/>
</dbReference>
<feature type="domain" description="SecA family profile" evidence="14">
    <location>
        <begin position="50"/>
        <end position="830"/>
    </location>
</feature>
<evidence type="ECO:0000259" key="14">
    <source>
        <dbReference type="PROSITE" id="PS51196"/>
    </source>
</evidence>
<feature type="domain" description="Helicase ATP-binding" evidence="13">
    <location>
        <begin position="136"/>
        <end position="296"/>
    </location>
</feature>
<evidence type="ECO:0000256" key="8">
    <source>
        <dbReference type="ARBA" id="ARBA00022967"/>
    </source>
</evidence>
<evidence type="ECO:0000256" key="9">
    <source>
        <dbReference type="ARBA" id="ARBA00023010"/>
    </source>
</evidence>
<evidence type="ECO:0000313" key="16">
    <source>
        <dbReference type="Proteomes" id="UP001497392"/>
    </source>
</evidence>
<dbReference type="SUPFAM" id="SSF81886">
    <property type="entry name" value="Helical scaffold and wing domains of SecA"/>
    <property type="match status" value="1"/>
</dbReference>
<keyword evidence="9" id="KW-0811">Translocation</keyword>
<evidence type="ECO:0000256" key="5">
    <source>
        <dbReference type="ARBA" id="ARBA00022741"/>
    </source>
</evidence>
<evidence type="ECO:0000256" key="6">
    <source>
        <dbReference type="ARBA" id="ARBA00022840"/>
    </source>
</evidence>
<dbReference type="SMART" id="SM00958">
    <property type="entry name" value="SecA_PP_bind"/>
    <property type="match status" value="1"/>
</dbReference>
<comment type="catalytic activity">
    <reaction evidence="11">
        <text>ATP + H2O + chloroplast-proteinSide 1 = ADP + phosphate + chloroplast-proteinSide 2.</text>
        <dbReference type="EC" id="7.4.2.4"/>
    </reaction>
</comment>
<proteinExistence type="inferred from homology"/>
<dbReference type="InterPro" id="IPR036266">
    <property type="entry name" value="SecA_Wing/Scaffold_sf"/>
</dbReference>
<feature type="compositionally biased region" description="Basic and acidic residues" evidence="12">
    <location>
        <begin position="1264"/>
        <end position="1273"/>
    </location>
</feature>
<sequence length="1273" mass="142116">MWPSAPASKNRQLQNLTCTRNASIETHDARLQPPQVVQGKSAVRNLPEHWKQHLQKVKKGDERRMQSYIARVAHINSLEANIAALSDEELAAKSADFKRILAGGKTMDELLPEAFAVVREASKRTLNMRHFDVQLIGGMALHEGNITEMATGEGKTLAATLPAYLNALSGKGVHIVTVNDYLAKRDSEWMGRLYSFLGLSVGVVQEHHSKRRRRAAFEADITYVTSNALGFTYLLDTSTATSPDELAILRPFNYAIVDEADSVLIDDCMTPLVLSAASDTVSKDLYVLAHKVINGVPGLREQIVNPDSRAILKAGHYAVDRQSRRVSLTPGGMMVVLRQLVELGHEFAAAKRDNRPPTINDLWEDDSPMGPYVLTALCARELHKRDVQYIVRDGEVKIVNSSTGRVLPQSRWMDELHQAIEAQEPGVEIKAVTRAVSSITYQTLFKYYPKLSGMTGTAISAEEEFFEVYNLYVFQIPTHKPSIRIDHPARVYLSEKAYLDDLYRLVKRAERLGRPVLIGSASIADSESFSKLLSRWKLPHQMLNARPQYVRREAKVIAQAGVPGVITIATSMAGRGVDVLMGGNPEGLAQMALEQLVFKQYLSEEEWALEYEELPSYFHEFSSDLEMQKKFPPQLYGTVRRVQALVAAGLDVDLDSSTVKDLVLGATQEAERLHQRLVALHGLAAGERSFDHSWQQMCRLLEDAQRSQSGRKDLNGAAVKDAIPNGATIRHNFQSELTKALLALRLYFDLECADSADHVRKYGGLLVLVLAIQESERVDRQLKGRAGRQGDPGETYSMVRTDDPQATAAGMGAGLQIMQPFFEEHDTDMPYMEDGVSRMFIGALRRSLEQGRQDARLRLARSDETVEVFRHNKVQLRMQLLTGTTQDRRRILRAAIVDFAQWLVKFNVDLAHPPCDPEWNLEAIVSQARHVINPSADEDEHLPMPKSKAMVRMLRDILKIREQNIPLAPARDVLGSDAHSVTAQRLRRALILRPRDPDFRPVAGVTPALQAELMGNLLLQRQRAELEGSGYNGRWRGGAEALVLHIAAGLVVAYEQLKEGPIMEGFAKWKAYYKLATADADFKPELGSEEELREKWEKTTMIKELDDVWSEFLRDVDSVKTAVGVRAFANLSPEDEFRLEASDLFLQTLRALRQRWVTRVACGPSLYVDLQVAQEGSEAPPIELDIGPPIHDLSEGLDEHQHTKDDKSPAPHRDEPDSNDAASDALEGAGHLERSRVAKFTAVENGHANGQAPDHLATTVYRTSAEEANTKRL</sequence>
<keyword evidence="5" id="KW-0547">Nucleotide-binding</keyword>
<evidence type="ECO:0000256" key="7">
    <source>
        <dbReference type="ARBA" id="ARBA00022927"/>
    </source>
</evidence>
<evidence type="ECO:0000256" key="11">
    <source>
        <dbReference type="ARBA" id="ARBA00034043"/>
    </source>
</evidence>
<dbReference type="InterPro" id="IPR044722">
    <property type="entry name" value="SecA_SF2_C"/>
</dbReference>
<dbReference type="PRINTS" id="PR00906">
    <property type="entry name" value="SECA"/>
</dbReference>
<evidence type="ECO:0000256" key="12">
    <source>
        <dbReference type="SAM" id="MobiDB-lite"/>
    </source>
</evidence>
<reference evidence="15 16" key="1">
    <citation type="submission" date="2024-06" db="EMBL/GenBank/DDBJ databases">
        <authorList>
            <person name="Kraege A."/>
            <person name="Thomma B."/>
        </authorList>
    </citation>
    <scope>NUCLEOTIDE SEQUENCE [LARGE SCALE GENOMIC DNA]</scope>
</reference>
<evidence type="ECO:0000256" key="1">
    <source>
        <dbReference type="ARBA" id="ARBA00004170"/>
    </source>
</evidence>
<keyword evidence="7" id="KW-0653">Protein transport</keyword>
<dbReference type="Gene3D" id="1.10.3060.10">
    <property type="entry name" value="Helical scaffold and wing domains of SecA"/>
    <property type="match status" value="1"/>
</dbReference>
<dbReference type="Proteomes" id="UP001497392">
    <property type="component" value="Unassembled WGS sequence"/>
</dbReference>
<dbReference type="InterPro" id="IPR036670">
    <property type="entry name" value="SecA_X-link_sf"/>
</dbReference>
<evidence type="ECO:0000313" key="15">
    <source>
        <dbReference type="EMBL" id="CAL5227033.1"/>
    </source>
</evidence>
<dbReference type="CDD" id="cd17928">
    <property type="entry name" value="DEXDc_SecA"/>
    <property type="match status" value="1"/>
</dbReference>
<protein>
    <recommendedName>
        <fullName evidence="3">chloroplast protein-transporting ATPase</fullName>
        <ecNumber evidence="3">7.4.2.4</ecNumber>
    </recommendedName>
</protein>
<dbReference type="EC" id="7.4.2.4" evidence="3"/>
<evidence type="ECO:0000256" key="4">
    <source>
        <dbReference type="ARBA" id="ARBA00022448"/>
    </source>
</evidence>
<dbReference type="HAMAP" id="MF_01382">
    <property type="entry name" value="SecA"/>
    <property type="match status" value="1"/>
</dbReference>
<dbReference type="SUPFAM" id="SSF81767">
    <property type="entry name" value="Pre-protein crosslinking domain of SecA"/>
    <property type="match status" value="1"/>
</dbReference>
<dbReference type="Pfam" id="PF07517">
    <property type="entry name" value="SecA_DEAD"/>
    <property type="match status" value="1"/>
</dbReference>
<evidence type="ECO:0000256" key="2">
    <source>
        <dbReference type="ARBA" id="ARBA00007650"/>
    </source>
</evidence>
<keyword evidence="16" id="KW-1185">Reference proteome</keyword>
<dbReference type="EMBL" id="CAXHTA020000017">
    <property type="protein sequence ID" value="CAL5227033.1"/>
    <property type="molecule type" value="Genomic_DNA"/>
</dbReference>
<dbReference type="InterPro" id="IPR000185">
    <property type="entry name" value="SecA"/>
</dbReference>
<evidence type="ECO:0000256" key="10">
    <source>
        <dbReference type="ARBA" id="ARBA00023136"/>
    </source>
</evidence>
<evidence type="ECO:0000256" key="3">
    <source>
        <dbReference type="ARBA" id="ARBA00012047"/>
    </source>
</evidence>
<comment type="similarity">
    <text evidence="2">Belongs to the SecA family.</text>
</comment>
<organism evidence="15 16">
    <name type="scientific">Coccomyxa viridis</name>
    <dbReference type="NCBI Taxonomy" id="1274662"/>
    <lineage>
        <taxon>Eukaryota</taxon>
        <taxon>Viridiplantae</taxon>
        <taxon>Chlorophyta</taxon>
        <taxon>core chlorophytes</taxon>
        <taxon>Trebouxiophyceae</taxon>
        <taxon>Trebouxiophyceae incertae sedis</taxon>
        <taxon>Coccomyxaceae</taxon>
        <taxon>Coccomyxa</taxon>
    </lineage>
</organism>
<dbReference type="Pfam" id="PF21090">
    <property type="entry name" value="P-loop_SecA"/>
    <property type="match status" value="1"/>
</dbReference>
<comment type="caution">
    <text evidence="15">The sequence shown here is derived from an EMBL/GenBank/DDBJ whole genome shotgun (WGS) entry which is preliminary data.</text>
</comment>
<dbReference type="InterPro" id="IPR027417">
    <property type="entry name" value="P-loop_NTPase"/>
</dbReference>
<dbReference type="InterPro" id="IPR011130">
    <property type="entry name" value="SecA_preprotein_X-link_dom"/>
</dbReference>
<dbReference type="SMART" id="SM00957">
    <property type="entry name" value="SecA_DEAD"/>
    <property type="match status" value="1"/>
</dbReference>
<accession>A0ABP1GAA5</accession>
<keyword evidence="8" id="KW-1278">Translocase</keyword>
<keyword evidence="10" id="KW-0472">Membrane</keyword>
<dbReference type="SUPFAM" id="SSF52540">
    <property type="entry name" value="P-loop containing nucleoside triphosphate hydrolases"/>
    <property type="match status" value="2"/>
</dbReference>
<comment type="subcellular location">
    <subcellularLocation>
        <location evidence="1">Membrane</location>
        <topology evidence="1">Peripheral membrane protein</topology>
    </subcellularLocation>
</comment>
<dbReference type="PANTHER" id="PTHR30612">
    <property type="entry name" value="SECA INNER MEMBRANE COMPONENT OF SEC PROTEIN SECRETION SYSTEM"/>
    <property type="match status" value="1"/>
</dbReference>
<evidence type="ECO:0000259" key="13">
    <source>
        <dbReference type="PROSITE" id="PS51192"/>
    </source>
</evidence>
<feature type="compositionally biased region" description="Basic and acidic residues" evidence="12">
    <location>
        <begin position="1192"/>
        <end position="1216"/>
    </location>
</feature>
<dbReference type="PROSITE" id="PS51192">
    <property type="entry name" value="HELICASE_ATP_BIND_1"/>
    <property type="match status" value="1"/>
</dbReference>
<dbReference type="Gene3D" id="3.90.1440.10">
    <property type="entry name" value="SecA, preprotein cross-linking domain"/>
    <property type="match status" value="1"/>
</dbReference>
<dbReference type="Gene3D" id="3.40.50.300">
    <property type="entry name" value="P-loop containing nucleotide triphosphate hydrolases"/>
    <property type="match status" value="2"/>
</dbReference>
<keyword evidence="4" id="KW-0813">Transport</keyword>
<dbReference type="PANTHER" id="PTHR30612:SF11">
    <property type="entry name" value="PROTEIN TRANSLOCASE SUBUNIT SECA2, CHLOROPLASTIC"/>
    <property type="match status" value="1"/>
</dbReference>
<feature type="region of interest" description="Disordered" evidence="12">
    <location>
        <begin position="1180"/>
        <end position="1273"/>
    </location>
</feature>
<dbReference type="InterPro" id="IPR011116">
    <property type="entry name" value="SecA_Wing/Scaffold"/>
</dbReference>
<dbReference type="InterPro" id="IPR014018">
    <property type="entry name" value="SecA_motor_DEAD"/>
</dbReference>